<dbReference type="Proteomes" id="UP000504610">
    <property type="component" value="Chromosome 8"/>
</dbReference>
<dbReference type="OrthoDB" id="1104302at2759"/>
<dbReference type="RefSeq" id="XP_056848947.1">
    <property type="nucleotide sequence ID" value="XM_056992967.1"/>
</dbReference>
<dbReference type="GeneID" id="130499063"/>
<dbReference type="CDD" id="cd09272">
    <property type="entry name" value="RNase_HI_RT_Ty1"/>
    <property type="match status" value="1"/>
</dbReference>
<sequence>MEDVPYSSAVGSLMYAMVGSRPDLAYAVGMGCRYMSQPGREHWSAVKWIMRYIRGALKVNLSFKKGEDFKIRGYCDSDYATDRDCSRSITGYIYTVGGNTVSWRSSLQKVVALSTTEAEYMALSDAVREGIWLKGICEELKLNSGAVEVHCDSQSAIYLARNFVYREKTKHIATKYNFIRDIIADGIVELRKIHTSVNPADMLTKVLPEEKFEGCLAKLGVMEA</sequence>
<dbReference type="KEGG" id="rsz:130499063"/>
<reference evidence="2" key="2">
    <citation type="submission" date="2025-08" db="UniProtKB">
        <authorList>
            <consortium name="RefSeq"/>
        </authorList>
    </citation>
    <scope>IDENTIFICATION</scope>
    <source>
        <tissue evidence="2">Leaf</tissue>
    </source>
</reference>
<keyword evidence="1" id="KW-1185">Reference proteome</keyword>
<name>A0A9W3CBJ9_RAPSA</name>
<protein>
    <submittedName>
        <fullName evidence="2">Secreted RxLR effector protein 161-like</fullName>
    </submittedName>
</protein>
<organism evidence="1 2">
    <name type="scientific">Raphanus sativus</name>
    <name type="common">Radish</name>
    <name type="synonym">Raphanus raphanistrum var. sativus</name>
    <dbReference type="NCBI Taxonomy" id="3726"/>
    <lineage>
        <taxon>Eukaryota</taxon>
        <taxon>Viridiplantae</taxon>
        <taxon>Streptophyta</taxon>
        <taxon>Embryophyta</taxon>
        <taxon>Tracheophyta</taxon>
        <taxon>Spermatophyta</taxon>
        <taxon>Magnoliopsida</taxon>
        <taxon>eudicotyledons</taxon>
        <taxon>Gunneridae</taxon>
        <taxon>Pentapetalae</taxon>
        <taxon>rosids</taxon>
        <taxon>malvids</taxon>
        <taxon>Brassicales</taxon>
        <taxon>Brassicaceae</taxon>
        <taxon>Brassiceae</taxon>
        <taxon>Raphanus</taxon>
    </lineage>
</organism>
<evidence type="ECO:0000313" key="2">
    <source>
        <dbReference type="RefSeq" id="XP_056848947.1"/>
    </source>
</evidence>
<dbReference type="PANTHER" id="PTHR11439:SF491">
    <property type="entry name" value="INTEGRASE CATALYTIC DOMAIN-CONTAINING PROTEIN"/>
    <property type="match status" value="1"/>
</dbReference>
<proteinExistence type="predicted"/>
<dbReference type="PANTHER" id="PTHR11439">
    <property type="entry name" value="GAG-POL-RELATED RETROTRANSPOSON"/>
    <property type="match status" value="1"/>
</dbReference>
<dbReference type="AlphaFoldDB" id="A0A9W3CBJ9"/>
<accession>A0A9W3CBJ9</accession>
<gene>
    <name evidence="2" type="primary">LOC130499063</name>
</gene>
<evidence type="ECO:0000313" key="1">
    <source>
        <dbReference type="Proteomes" id="UP000504610"/>
    </source>
</evidence>
<reference evidence="1" key="1">
    <citation type="journal article" date="2019" name="Database">
        <title>The radish genome database (RadishGD): an integrated information resource for radish genomics.</title>
        <authorList>
            <person name="Yu H.J."/>
            <person name="Baek S."/>
            <person name="Lee Y.J."/>
            <person name="Cho A."/>
            <person name="Mun J.H."/>
        </authorList>
    </citation>
    <scope>NUCLEOTIDE SEQUENCE [LARGE SCALE GENOMIC DNA]</scope>
    <source>
        <strain evidence="1">cv. WK10039</strain>
    </source>
</reference>